<dbReference type="EMBL" id="CAXAMN010021955">
    <property type="protein sequence ID" value="CAK9064871.1"/>
    <property type="molecule type" value="Genomic_DNA"/>
</dbReference>
<feature type="region of interest" description="Disordered" evidence="1">
    <location>
        <begin position="744"/>
        <end position="765"/>
    </location>
</feature>
<reference evidence="2 3" key="1">
    <citation type="submission" date="2024-02" db="EMBL/GenBank/DDBJ databases">
        <authorList>
            <person name="Chen Y."/>
            <person name="Shah S."/>
            <person name="Dougan E. K."/>
            <person name="Thang M."/>
            <person name="Chan C."/>
        </authorList>
    </citation>
    <scope>NUCLEOTIDE SEQUENCE [LARGE SCALE GENOMIC DNA]</scope>
</reference>
<feature type="compositionally biased region" description="Acidic residues" evidence="1">
    <location>
        <begin position="1318"/>
        <end position="1343"/>
    </location>
</feature>
<keyword evidence="3" id="KW-1185">Reference proteome</keyword>
<evidence type="ECO:0000313" key="3">
    <source>
        <dbReference type="Proteomes" id="UP001642484"/>
    </source>
</evidence>
<evidence type="ECO:0000313" key="2">
    <source>
        <dbReference type="EMBL" id="CAK9064871.1"/>
    </source>
</evidence>
<feature type="compositionally biased region" description="Basic and acidic residues" evidence="1">
    <location>
        <begin position="1388"/>
        <end position="1399"/>
    </location>
</feature>
<accession>A0ABP0NM72</accession>
<evidence type="ECO:0000256" key="1">
    <source>
        <dbReference type="SAM" id="MobiDB-lite"/>
    </source>
</evidence>
<feature type="compositionally biased region" description="Basic and acidic residues" evidence="1">
    <location>
        <begin position="1276"/>
        <end position="1297"/>
    </location>
</feature>
<comment type="caution">
    <text evidence="2">The sequence shown here is derived from an EMBL/GenBank/DDBJ whole genome shotgun (WGS) entry which is preliminary data.</text>
</comment>
<protein>
    <recommendedName>
        <fullName evidence="4">FACT complex subunit</fullName>
    </recommendedName>
</protein>
<feature type="compositionally biased region" description="Polar residues" evidence="1">
    <location>
        <begin position="1221"/>
        <end position="1236"/>
    </location>
</feature>
<feature type="compositionally biased region" description="Basic residues" evidence="1">
    <location>
        <begin position="1262"/>
        <end position="1275"/>
    </location>
</feature>
<gene>
    <name evidence="2" type="ORF">CCMP2556_LOCUS31895</name>
</gene>
<organism evidence="2 3">
    <name type="scientific">Durusdinium trenchii</name>
    <dbReference type="NCBI Taxonomy" id="1381693"/>
    <lineage>
        <taxon>Eukaryota</taxon>
        <taxon>Sar</taxon>
        <taxon>Alveolata</taxon>
        <taxon>Dinophyceae</taxon>
        <taxon>Suessiales</taxon>
        <taxon>Symbiodiniaceae</taxon>
        <taxon>Durusdinium</taxon>
    </lineage>
</organism>
<evidence type="ECO:0008006" key="4">
    <source>
        <dbReference type="Google" id="ProtNLM"/>
    </source>
</evidence>
<feature type="compositionally biased region" description="Basic residues" evidence="1">
    <location>
        <begin position="1355"/>
        <end position="1366"/>
    </location>
</feature>
<dbReference type="Proteomes" id="UP001642484">
    <property type="component" value="Unassembled WGS sequence"/>
</dbReference>
<sequence length="1463" mass="162357">MPPKKKQRISGGNEVPAVQASLDKWLQSIYELRHAQEDESMSPVHPWPVLHGGTFLDVANRGWLEVDKLVSSVHKLVLRAGLMAPDSSETEFLSKYCTMEAWPPQQGRMVTSSILQWSMSADSFWRGFVPMSEVLGIARSIAVTRFREGEVLSLRINPDMDMEAHSKHQIGVLWFDDGSMKGLACYINLVGLVVLDQQGSFRPEDLAHPRVQTFIQSLLQIATIFKSDVGTGSLIDSQISRVVKQNQDSQAQAISSFGWACLLRQMAHHGEDIQFDHCMQLYNQHPAVQQQMGDTDGSGSGSVKIDNKKASAIKNWLEKTCSDVLCLVEACQHDVPFSSGPFGESLSLMPFLFLGSSSPISLAASANCGLEPLEGESAVHIEWELPLDAAAQSILFRRIRSDFECATSLVAVKDKKRYRAKEPELQQLRNLVALWSQVKALCAHTFDAEAFEQKLASGNHVDEELAEVLLQKPVRFGTSMMPAQKQKIQEMSKSKDAAVHCEVEQQRLEVRSARWEFFRKALGQDQSQLQLVQSAPAKLAAIQRRAEAMWRQEQAALGEKAVKAWCNKFMRVVPVDKVDFVIGPINDFTNFIVIWRGNTWLERAKQHNVSTDKVHIVGLVDFNSPNASTKCRVSELSKALNLICETNPERNMGVLDFPDQPKASSKRGLADEEHEIQSAMWSMKLHVDTRRWSMGRLAVLNTELDSNIWLNHSELSIAGRPLQTERVLLPRQRDLVLPESTDASADLRLAERQRPSPEQQRAQKGKERMVALLKSLLTLSEYHWDGPVLVVNLTGYVEDAGLAVLDLKANPASIESFDTKHQLHYLSVHFMDNGEFGKARLMREVTEAFLDSKIKVEGFAEFNANCPAVSEEELSKVPGAKVALGSVDALKLEVLVRDGASVIIKPDEAKYFRSIPDRYCEEFEKLFKEHGEKYAQCLASIIQPATGTFNAADPGAERETDTVGADAAAATPSIEEFESLAKLNETDAIEETVMSEVAGVKILKGRSRCLYLMLDGDDGPKEKILPRKTQLGGFGSGTYAKLDDPTPGVEYKMKKGDASLVQFDESSLKPESSNIEVWSIYKMIVQVEKAKRLPKVNVSFLKVTRKTDAESLDGFDIEVQMKMKYQPTGVGLATAASKAISCKNFFKEYVGDKGLDESKLIEPVFRFRYEQVGTNLKVQKPYVITSVPLKLNLKKPIKAFHVNPWQQHVVRYSSEDPGLAATSTPSRLPSRSQGPESQFEEQSEETPRPTVQAKATGAKGAKGAKGRGRKGKSKGQAKDGQSKDANMKEQAEKKNDGDPAPEAFTDPNAFPEAKPEEAQIEEEEEEEQESEEVVEDVEAVDEDSPAKLPVLKRPAIAKHFMKRPALKRPASQTDAGPVKPSEQSKATTETETKKVDGVDSVKPSKRSKATSETEKVTWMVEGWQDVAALRAAQAWPGRLSPQAVTDVLTERLCLVFPAVCAAF</sequence>
<name>A0ABP0NM72_9DINO</name>
<proteinExistence type="predicted"/>
<feature type="region of interest" description="Disordered" evidence="1">
    <location>
        <begin position="1216"/>
        <end position="1414"/>
    </location>
</feature>